<dbReference type="HOGENOM" id="CLU_2881545_0_0_3"/>
<sequence>MGTAALRSYELEAGTGSHYSSETRLIPRCFVAKANILVETAFFSLTPLVENLLSFTNLYGRVV</sequence>
<dbReference type="KEGG" id="oni:Osc7112_4333"/>
<dbReference type="Proteomes" id="UP000010478">
    <property type="component" value="Chromosome"/>
</dbReference>
<evidence type="ECO:0000313" key="1">
    <source>
        <dbReference type="EMBL" id="AFZ08643.1"/>
    </source>
</evidence>
<organism evidence="1 2">
    <name type="scientific">Phormidium nigroviride PCC 7112</name>
    <dbReference type="NCBI Taxonomy" id="179408"/>
    <lineage>
        <taxon>Bacteria</taxon>
        <taxon>Bacillati</taxon>
        <taxon>Cyanobacteriota</taxon>
        <taxon>Cyanophyceae</taxon>
        <taxon>Oscillatoriophycideae</taxon>
        <taxon>Oscillatoriales</taxon>
        <taxon>Oscillatoriaceae</taxon>
        <taxon>Phormidium</taxon>
    </lineage>
</organism>
<accession>K9VKM7</accession>
<reference evidence="1 2" key="1">
    <citation type="submission" date="2012-05" db="EMBL/GenBank/DDBJ databases">
        <title>Finished chromosome of genome of Oscillatoria sp. PCC 7112.</title>
        <authorList>
            <consortium name="US DOE Joint Genome Institute"/>
            <person name="Gugger M."/>
            <person name="Coursin T."/>
            <person name="Rippka R."/>
            <person name="Tandeau De Marsac N."/>
            <person name="Huntemann M."/>
            <person name="Wei C.-L."/>
            <person name="Han J."/>
            <person name="Detter J.C."/>
            <person name="Han C."/>
            <person name="Tapia R."/>
            <person name="Davenport K."/>
            <person name="Daligault H."/>
            <person name="Erkkila T."/>
            <person name="Gu W."/>
            <person name="Munk A.C.C."/>
            <person name="Teshima H."/>
            <person name="Xu Y."/>
            <person name="Chain P."/>
            <person name="Chen A."/>
            <person name="Krypides N."/>
            <person name="Mavromatis K."/>
            <person name="Markowitz V."/>
            <person name="Szeto E."/>
            <person name="Ivanova N."/>
            <person name="Mikhailova N."/>
            <person name="Ovchinnikova G."/>
            <person name="Pagani I."/>
            <person name="Pati A."/>
            <person name="Goodwin L."/>
            <person name="Peters L."/>
            <person name="Pitluck S."/>
            <person name="Woyke T."/>
            <person name="Kerfeld C."/>
        </authorList>
    </citation>
    <scope>NUCLEOTIDE SEQUENCE [LARGE SCALE GENOMIC DNA]</scope>
    <source>
        <strain evidence="1 2">PCC 7112</strain>
    </source>
</reference>
<gene>
    <name evidence="1" type="ORF">Osc7112_4333</name>
</gene>
<name>K9VKM7_9CYAN</name>
<dbReference type="RefSeq" id="WP_015177886.1">
    <property type="nucleotide sequence ID" value="NC_019729.1"/>
</dbReference>
<proteinExistence type="predicted"/>
<keyword evidence="2" id="KW-1185">Reference proteome</keyword>
<evidence type="ECO:0000313" key="2">
    <source>
        <dbReference type="Proteomes" id="UP000010478"/>
    </source>
</evidence>
<protein>
    <submittedName>
        <fullName evidence="1">Uncharacterized protein</fullName>
    </submittedName>
</protein>
<dbReference type="AlphaFoldDB" id="K9VKM7"/>
<dbReference type="EMBL" id="CP003614">
    <property type="protein sequence ID" value="AFZ08643.1"/>
    <property type="molecule type" value="Genomic_DNA"/>
</dbReference>